<reference evidence="2 3" key="1">
    <citation type="journal article" date="2018" name="Evol. Lett.">
        <title>Horizontal gene cluster transfer increased hallucinogenic mushroom diversity.</title>
        <authorList>
            <person name="Reynolds H.T."/>
            <person name="Vijayakumar V."/>
            <person name="Gluck-Thaler E."/>
            <person name="Korotkin H.B."/>
            <person name="Matheny P.B."/>
            <person name="Slot J.C."/>
        </authorList>
    </citation>
    <scope>NUCLEOTIDE SEQUENCE [LARGE SCALE GENOMIC DNA]</scope>
    <source>
        <strain evidence="2 3">SRW20</strain>
    </source>
</reference>
<evidence type="ECO:0000256" key="1">
    <source>
        <dbReference type="SAM" id="MobiDB-lite"/>
    </source>
</evidence>
<feature type="compositionally biased region" description="Pro residues" evidence="1">
    <location>
        <begin position="206"/>
        <end position="215"/>
    </location>
</feature>
<proteinExistence type="predicted"/>
<dbReference type="PANTHER" id="PTHR47842">
    <property type="entry name" value="EXPRESSED PROTEIN"/>
    <property type="match status" value="1"/>
</dbReference>
<dbReference type="InParanoid" id="A0A409VI80"/>
<evidence type="ECO:0000313" key="2">
    <source>
        <dbReference type="EMBL" id="PPQ65935.1"/>
    </source>
</evidence>
<dbReference type="InterPro" id="IPR029058">
    <property type="entry name" value="AB_hydrolase_fold"/>
</dbReference>
<comment type="caution">
    <text evidence="2">The sequence shown here is derived from an EMBL/GenBank/DDBJ whole genome shotgun (WGS) entry which is preliminary data.</text>
</comment>
<dbReference type="SUPFAM" id="SSF53474">
    <property type="entry name" value="alpha/beta-Hydrolases"/>
    <property type="match status" value="1"/>
</dbReference>
<evidence type="ECO:0000313" key="3">
    <source>
        <dbReference type="Proteomes" id="UP000284706"/>
    </source>
</evidence>
<name>A0A409VI80_9AGAR</name>
<sequence>MPSSAAPRHSSSEQTALQPSDALALTKVEQELLLVVFIHGFKGDNATFGDFPQRLEHLLTEVIPHVKPQCVVFPVYEDKAVVRFADWLTTLVVEREVSSGLGAGKAKVVLCGHSMGGLLAADSLREFVGTRPDKEAPLWPKIIACLAFDTPYYGIHPFVVKNSVTKAAQYANAATTIGSALLGSWAGLTAKKAAEQTAEEQQRRSPSPPHSPQPPANKSSWANWGGPAAAMGGALLAGAAAGVAYYKRDDLTQGLTWATDHLKYVGNLWDIEGLEKRVEDLIDIEKEFGVVFRTLYTHLPPKPPEFLTSRTFVVLPKYGSRATSHFLPASNGVAANEIDGHTGMFAGSTNDGYYRLGLDTAGLIRDAVEASRGVMAHLPPNPQKKSKRTRSPQKGSPQKEKV</sequence>
<accession>A0A409VI80</accession>
<dbReference type="PANTHER" id="PTHR47842:SF1">
    <property type="entry name" value="DUF676 DOMAIN-CONTAINING PROTEIN"/>
    <property type="match status" value="1"/>
</dbReference>
<dbReference type="EMBL" id="NHYE01005642">
    <property type="protein sequence ID" value="PPQ65935.1"/>
    <property type="molecule type" value="Genomic_DNA"/>
</dbReference>
<dbReference type="Gene3D" id="3.40.50.1820">
    <property type="entry name" value="alpha/beta hydrolase"/>
    <property type="match status" value="1"/>
</dbReference>
<feature type="region of interest" description="Disordered" evidence="1">
    <location>
        <begin position="193"/>
        <end position="223"/>
    </location>
</feature>
<gene>
    <name evidence="2" type="ORF">CVT26_010697</name>
</gene>
<protein>
    <recommendedName>
        <fullName evidence="4">DUF676 domain-containing protein</fullName>
    </recommendedName>
</protein>
<keyword evidence="3" id="KW-1185">Reference proteome</keyword>
<dbReference type="AlphaFoldDB" id="A0A409VI80"/>
<dbReference type="OrthoDB" id="442243at2759"/>
<dbReference type="Proteomes" id="UP000284706">
    <property type="component" value="Unassembled WGS sequence"/>
</dbReference>
<dbReference type="STRING" id="231916.A0A409VI80"/>
<evidence type="ECO:0008006" key="4">
    <source>
        <dbReference type="Google" id="ProtNLM"/>
    </source>
</evidence>
<feature type="region of interest" description="Disordered" evidence="1">
    <location>
        <begin position="374"/>
        <end position="402"/>
    </location>
</feature>
<organism evidence="2 3">
    <name type="scientific">Gymnopilus dilepis</name>
    <dbReference type="NCBI Taxonomy" id="231916"/>
    <lineage>
        <taxon>Eukaryota</taxon>
        <taxon>Fungi</taxon>
        <taxon>Dikarya</taxon>
        <taxon>Basidiomycota</taxon>
        <taxon>Agaricomycotina</taxon>
        <taxon>Agaricomycetes</taxon>
        <taxon>Agaricomycetidae</taxon>
        <taxon>Agaricales</taxon>
        <taxon>Agaricineae</taxon>
        <taxon>Hymenogastraceae</taxon>
        <taxon>Gymnopilus</taxon>
    </lineage>
</organism>